<dbReference type="GeneID" id="55613017"/>
<proteinExistence type="predicted"/>
<organism evidence="2 3">
    <name type="scientific">Mycobacterium phage DrLupo</name>
    <dbReference type="NCBI Taxonomy" id="2499037"/>
    <lineage>
        <taxon>Viruses</taxon>
        <taxon>Duplodnaviria</taxon>
        <taxon>Heunggongvirae</taxon>
        <taxon>Uroviricota</taxon>
        <taxon>Caudoviricetes</taxon>
        <taxon>Barnyardvirus</taxon>
        <taxon>Barnyardvirus drlupo</taxon>
    </lineage>
</organism>
<name>A0A3S9UQN8_9CAUD</name>
<dbReference type="Proteomes" id="UP000288363">
    <property type="component" value="Segment"/>
</dbReference>
<dbReference type="EMBL" id="MK279909">
    <property type="protein sequence ID" value="AZS12594.1"/>
    <property type="molecule type" value="Genomic_DNA"/>
</dbReference>
<evidence type="ECO:0000259" key="1">
    <source>
        <dbReference type="Pfam" id="PF05305"/>
    </source>
</evidence>
<dbReference type="RefSeq" id="YP_009842756.1">
    <property type="nucleotide sequence ID" value="NC_048743.1"/>
</dbReference>
<keyword evidence="3" id="KW-1185">Reference proteome</keyword>
<evidence type="ECO:0000313" key="2">
    <source>
        <dbReference type="EMBL" id="AZS12594.1"/>
    </source>
</evidence>
<dbReference type="Pfam" id="PF05305">
    <property type="entry name" value="DUF732"/>
    <property type="match status" value="1"/>
</dbReference>
<sequence length="107" mass="11267">MRKFIAGIAIIGAALAGSTAVANATPAQDAQFFALLESEGLTYVSADVAIAQARAMCADMDYSGLNAGEIVQAAMQLWDMDYETAVSLTAISIVVYCPWNDPRTTQA</sequence>
<feature type="domain" description="DUF732" evidence="1">
    <location>
        <begin position="28"/>
        <end position="98"/>
    </location>
</feature>
<dbReference type="KEGG" id="vg:55613017"/>
<evidence type="ECO:0000313" key="3">
    <source>
        <dbReference type="Proteomes" id="UP000288363"/>
    </source>
</evidence>
<reference evidence="2 3" key="1">
    <citation type="submission" date="2018-12" db="EMBL/GenBank/DDBJ databases">
        <authorList>
            <person name="Almail A."/>
            <person name="Dorhout K.E."/>
            <person name="Johnson J."/>
            <person name="Jorgensen H.J."/>
            <person name="Tolsma S."/>
            <person name="Garlena R.A."/>
            <person name="Russell D.A."/>
            <person name="Pope W.H."/>
            <person name="Jacobs-Sera D."/>
            <person name="Hatfull G.F."/>
        </authorList>
    </citation>
    <scope>NUCLEOTIDE SEQUENCE [LARGE SCALE GENOMIC DNA]</scope>
</reference>
<dbReference type="InterPro" id="IPR007969">
    <property type="entry name" value="DUF732"/>
</dbReference>
<accession>A0A3S9UQN8</accession>
<protein>
    <recommendedName>
        <fullName evidence="1">DUF732 domain-containing protein</fullName>
    </recommendedName>
</protein>
<gene>
    <name evidence="2" type="primary">58</name>
    <name evidence="2" type="ORF">SEA_DRLUPO_58</name>
</gene>